<reference evidence="2" key="2">
    <citation type="submission" date="2022-05" db="EMBL/GenBank/DDBJ databases">
        <authorList>
            <person name="Kunte H.-J."/>
        </authorList>
    </citation>
    <scope>NUCLEOTIDE SEQUENCE</scope>
    <source>
        <strain evidence="2">G5</strain>
    </source>
</reference>
<dbReference type="Proteomes" id="UP001056132">
    <property type="component" value="Chromosome 2"/>
</dbReference>
<evidence type="ECO:0000313" key="2">
    <source>
        <dbReference type="EMBL" id="URF06571.1"/>
    </source>
</evidence>
<accession>A0AAE9I595</accession>
<organism evidence="2 3">
    <name type="scientific">Cupriavidus campinensis</name>
    <dbReference type="NCBI Taxonomy" id="151783"/>
    <lineage>
        <taxon>Bacteria</taxon>
        <taxon>Pseudomonadati</taxon>
        <taxon>Pseudomonadota</taxon>
        <taxon>Betaproteobacteria</taxon>
        <taxon>Burkholderiales</taxon>
        <taxon>Burkholderiaceae</taxon>
        <taxon>Cupriavidus</taxon>
    </lineage>
</organism>
<sequence>MALGGGAQVTGDASVGIGQSLRVTNRWATVVGSGAKVEFDGGVAIGAYAVCDREDSVSVGNVAMGRYIAHVLPGRHDDEVVTVGQLKDAGLLVNADGGLENTVVAFSDTGRGKVALPSTQVSGLRQGEVSARSTDAVTGSQLFRVIRRQDDLEARIAALERGARRA</sequence>
<gene>
    <name evidence="2" type="ORF">M5D45_26105</name>
</gene>
<dbReference type="RefSeq" id="WP_250025494.1">
    <property type="nucleotide sequence ID" value="NZ_CP097331.1"/>
</dbReference>
<proteinExistence type="predicted"/>
<dbReference type="Pfam" id="PF05662">
    <property type="entry name" value="YadA_stalk"/>
    <property type="match status" value="1"/>
</dbReference>
<evidence type="ECO:0000313" key="3">
    <source>
        <dbReference type="Proteomes" id="UP001056132"/>
    </source>
</evidence>
<dbReference type="KEGG" id="ccam:M5D45_26105"/>
<dbReference type="Gene3D" id="2.150.10.10">
    <property type="entry name" value="Serralysin-like metalloprotease, C-terminal"/>
    <property type="match status" value="1"/>
</dbReference>
<dbReference type="InterPro" id="IPR008635">
    <property type="entry name" value="Coiled_stalk_dom"/>
</dbReference>
<reference evidence="2" key="1">
    <citation type="journal article" date="2022" name="Microbiol. Resour. Announc.">
        <title>Genome Sequence of Cupriavidus campinensis Strain G5, a Member of a Bacterial Consortium Capable of Polyethylene Degradation.</title>
        <authorList>
            <person name="Schneider B."/>
            <person name="Pfeiffer F."/>
            <person name="Dyall-Smith M."/>
            <person name="Kunte H.J."/>
        </authorList>
    </citation>
    <scope>NUCLEOTIDE SEQUENCE</scope>
    <source>
        <strain evidence="2">G5</strain>
    </source>
</reference>
<name>A0AAE9I595_9BURK</name>
<dbReference type="InterPro" id="IPR011049">
    <property type="entry name" value="Serralysin-like_metalloprot_C"/>
</dbReference>
<protein>
    <recommendedName>
        <fullName evidence="1">Trimeric autotransporter adhesin YadA-like stalk domain-containing protein</fullName>
    </recommendedName>
</protein>
<dbReference type="EMBL" id="CP097331">
    <property type="protein sequence ID" value="URF06571.1"/>
    <property type="molecule type" value="Genomic_DNA"/>
</dbReference>
<evidence type="ECO:0000259" key="1">
    <source>
        <dbReference type="Pfam" id="PF05662"/>
    </source>
</evidence>
<dbReference type="SUPFAM" id="SSF101967">
    <property type="entry name" value="Adhesin YadA, collagen-binding domain"/>
    <property type="match status" value="1"/>
</dbReference>
<feature type="domain" description="Trimeric autotransporter adhesin YadA-like stalk" evidence="1">
    <location>
        <begin position="129"/>
        <end position="148"/>
    </location>
</feature>
<dbReference type="AlphaFoldDB" id="A0AAE9I595"/>
<dbReference type="Gene3D" id="1.20.5.170">
    <property type="match status" value="1"/>
</dbReference>
<dbReference type="GO" id="GO:0019867">
    <property type="term" value="C:outer membrane"/>
    <property type="evidence" value="ECO:0007669"/>
    <property type="project" value="InterPro"/>
</dbReference>